<accession>K9EIA6</accession>
<reference evidence="4 5" key="1">
    <citation type="submission" date="2012-09" db="EMBL/GenBank/DDBJ databases">
        <title>The Genome Sequence of Actinobaculum massiliae ACS-171-V-COL2.</title>
        <authorList>
            <consortium name="The Broad Institute Genome Sequencing Platform"/>
            <person name="Earl A."/>
            <person name="Ward D."/>
            <person name="Feldgarden M."/>
            <person name="Gevers D."/>
            <person name="Saerens B."/>
            <person name="Vaneechoutte M."/>
            <person name="Walker B."/>
            <person name="Young S.K."/>
            <person name="Zeng Q."/>
            <person name="Gargeya S."/>
            <person name="Fitzgerald M."/>
            <person name="Haas B."/>
            <person name="Abouelleil A."/>
            <person name="Alvarado L."/>
            <person name="Arachchi H.M."/>
            <person name="Berlin A."/>
            <person name="Chapman S.B."/>
            <person name="Goldberg J."/>
            <person name="Griggs A."/>
            <person name="Gujja S."/>
            <person name="Hansen M."/>
            <person name="Howarth C."/>
            <person name="Imamovic A."/>
            <person name="Larimer J."/>
            <person name="McCowen C."/>
            <person name="Montmayeur A."/>
            <person name="Murphy C."/>
            <person name="Neiman D."/>
            <person name="Pearson M."/>
            <person name="Priest M."/>
            <person name="Roberts A."/>
            <person name="Saif S."/>
            <person name="Shea T."/>
            <person name="Sisk P."/>
            <person name="Sykes S."/>
            <person name="Wortman J."/>
            <person name="Nusbaum C."/>
            <person name="Birren B."/>
        </authorList>
    </citation>
    <scope>NUCLEOTIDE SEQUENCE [LARGE SCALE GENOMIC DNA]</scope>
    <source>
        <strain evidence="5">ACS-171-V-Col2</strain>
    </source>
</reference>
<feature type="domain" description="Putative zinc-finger" evidence="3">
    <location>
        <begin position="32"/>
        <end position="66"/>
    </location>
</feature>
<dbReference type="Gene3D" id="1.10.10.1320">
    <property type="entry name" value="Anti-sigma factor, zinc-finger domain"/>
    <property type="match status" value="1"/>
</dbReference>
<evidence type="ECO:0000259" key="3">
    <source>
        <dbReference type="Pfam" id="PF13490"/>
    </source>
</evidence>
<dbReference type="AlphaFoldDB" id="K9EIA6"/>
<dbReference type="InterPro" id="IPR024020">
    <property type="entry name" value="Anit_sigma_mycothiol_RsrA"/>
</dbReference>
<comment type="caution">
    <text evidence="4">The sequence shown here is derived from an EMBL/GenBank/DDBJ whole genome shotgun (WGS) entry which is preliminary data.</text>
</comment>
<dbReference type="EMBL" id="AGWL01000002">
    <property type="protein sequence ID" value="EKU95626.1"/>
    <property type="molecule type" value="Genomic_DNA"/>
</dbReference>
<evidence type="ECO:0000256" key="2">
    <source>
        <dbReference type="ARBA" id="ARBA00023163"/>
    </source>
</evidence>
<organism evidence="4 5">
    <name type="scientific">Actinobaculum massiliense ACS-171-V-Col2</name>
    <dbReference type="NCBI Taxonomy" id="883066"/>
    <lineage>
        <taxon>Bacteria</taxon>
        <taxon>Bacillati</taxon>
        <taxon>Actinomycetota</taxon>
        <taxon>Actinomycetes</taxon>
        <taxon>Actinomycetales</taxon>
        <taxon>Actinomycetaceae</taxon>
        <taxon>Actinobaculum</taxon>
    </lineage>
</organism>
<evidence type="ECO:0000313" key="4">
    <source>
        <dbReference type="EMBL" id="EKU95626.1"/>
    </source>
</evidence>
<dbReference type="STRING" id="202789.GCA_001457435_01723"/>
<dbReference type="Proteomes" id="UP000009888">
    <property type="component" value="Unassembled WGS sequence"/>
</dbReference>
<gene>
    <name evidence="4" type="ORF">HMPREF9233_00413</name>
</gene>
<protein>
    <submittedName>
        <fullName evidence="4">TIGR02949 family anti-sigma factor</fullName>
    </submittedName>
</protein>
<keyword evidence="1" id="KW-0805">Transcription regulation</keyword>
<dbReference type="InterPro" id="IPR027383">
    <property type="entry name" value="Znf_put"/>
</dbReference>
<dbReference type="PATRIC" id="fig|883066.3.peg.433"/>
<evidence type="ECO:0000313" key="5">
    <source>
        <dbReference type="Proteomes" id="UP000009888"/>
    </source>
</evidence>
<evidence type="ECO:0000256" key="1">
    <source>
        <dbReference type="ARBA" id="ARBA00023015"/>
    </source>
</evidence>
<name>K9EIA6_9ACTO</name>
<dbReference type="RefSeq" id="WP_007000631.1">
    <property type="nucleotide sequence ID" value="NZ_JH992955.1"/>
</dbReference>
<dbReference type="NCBIfam" id="TIGR03988">
    <property type="entry name" value="antisig_RsrA"/>
    <property type="match status" value="1"/>
</dbReference>
<dbReference type="InterPro" id="IPR041916">
    <property type="entry name" value="Anti_sigma_zinc_sf"/>
</dbReference>
<sequence length="107" mass="12216">MSSEGMWTRLEDRFQRAGLNLDSEDGTGECSCSELAENLFEFLDHQIPRELERRLERHIAGCADCQDRAEAEEHVRTILKSSCAQSAPATLRVRIAQQIAVYKRVTY</sequence>
<keyword evidence="5" id="KW-1185">Reference proteome</keyword>
<keyword evidence="2" id="KW-0804">Transcription</keyword>
<dbReference type="eggNOG" id="ENOG50336ZW">
    <property type="taxonomic scope" value="Bacteria"/>
</dbReference>
<dbReference type="Pfam" id="PF13490">
    <property type="entry name" value="zf-HC2"/>
    <property type="match status" value="1"/>
</dbReference>
<proteinExistence type="predicted"/>
<dbReference type="HOGENOM" id="CLU_2178202_0_0_11"/>